<dbReference type="InterPro" id="IPR001279">
    <property type="entry name" value="Metallo-B-lactamas"/>
</dbReference>
<dbReference type="InterPro" id="IPR036866">
    <property type="entry name" value="RibonucZ/Hydroxyglut_hydro"/>
</dbReference>
<keyword evidence="5 7" id="KW-0378">Hydrolase</keyword>
<feature type="domain" description="Metallo-beta-lactamase" evidence="8">
    <location>
        <begin position="12"/>
        <end position="166"/>
    </location>
</feature>
<dbReference type="InterPro" id="IPR032282">
    <property type="entry name" value="HAGH_C"/>
</dbReference>
<dbReference type="UniPathway" id="UPA00619">
    <property type="reaction ID" value="UER00676"/>
</dbReference>
<dbReference type="InterPro" id="IPR017782">
    <property type="entry name" value="Hydroxyacylglutathione_Hdrlase"/>
</dbReference>
<dbReference type="PIRSF" id="PIRSF005457">
    <property type="entry name" value="Glx"/>
    <property type="match status" value="1"/>
</dbReference>
<dbReference type="RefSeq" id="WP_097357094.1">
    <property type="nucleotide sequence ID" value="NZ_CAWNJE010000013.1"/>
</dbReference>
<comment type="pathway">
    <text evidence="2 7">Secondary metabolite metabolism; methylglyoxal degradation; (R)-lactate from methylglyoxal: step 2/2.</text>
</comment>
<feature type="binding site" evidence="7">
    <location>
        <position position="128"/>
    </location>
    <ligand>
        <name>Zn(2+)</name>
        <dbReference type="ChEBI" id="CHEBI:29105"/>
        <label>1</label>
    </ligand>
</feature>
<comment type="caution">
    <text evidence="9">The sequence shown here is derived from an EMBL/GenBank/DDBJ whole genome shotgun (WGS) entry which is preliminary data.</text>
</comment>
<dbReference type="GO" id="GO:0004416">
    <property type="term" value="F:hydroxyacylglutathione hydrolase activity"/>
    <property type="evidence" value="ECO:0007669"/>
    <property type="project" value="UniProtKB-UniRule"/>
</dbReference>
<feature type="binding site" evidence="7">
    <location>
        <position position="111"/>
    </location>
    <ligand>
        <name>Zn(2+)</name>
        <dbReference type="ChEBI" id="CHEBI:29105"/>
        <label>1</label>
    </ligand>
</feature>
<dbReference type="Pfam" id="PF16123">
    <property type="entry name" value="HAGH_C"/>
    <property type="match status" value="1"/>
</dbReference>
<comment type="similarity">
    <text evidence="3 7">Belongs to the metallo-beta-lactamase superfamily. Glyoxalase II family.</text>
</comment>
<dbReference type="GO" id="GO:0019243">
    <property type="term" value="P:methylglyoxal catabolic process to D-lactate via S-lactoyl-glutathione"/>
    <property type="evidence" value="ECO:0007669"/>
    <property type="project" value="UniProtKB-UniRule"/>
</dbReference>
<evidence type="ECO:0000256" key="3">
    <source>
        <dbReference type="ARBA" id="ARBA00006759"/>
    </source>
</evidence>
<dbReference type="InterPro" id="IPR035680">
    <property type="entry name" value="Clx_II_MBL"/>
</dbReference>
<dbReference type="Pfam" id="PF00753">
    <property type="entry name" value="Lactamase_B"/>
    <property type="match status" value="1"/>
</dbReference>
<feature type="binding site" evidence="7">
    <location>
        <position position="56"/>
    </location>
    <ligand>
        <name>Zn(2+)</name>
        <dbReference type="ChEBI" id="CHEBI:29105"/>
        <label>1</label>
    </ligand>
</feature>
<dbReference type="HAMAP" id="MF_01374">
    <property type="entry name" value="Glyoxalase_2"/>
    <property type="match status" value="1"/>
</dbReference>
<dbReference type="SMART" id="SM00849">
    <property type="entry name" value="Lactamase_B"/>
    <property type="match status" value="1"/>
</dbReference>
<accession>A0A2A5T0L9</accession>
<evidence type="ECO:0000256" key="2">
    <source>
        <dbReference type="ARBA" id="ARBA00004963"/>
    </source>
</evidence>
<evidence type="ECO:0000259" key="8">
    <source>
        <dbReference type="SMART" id="SM00849"/>
    </source>
</evidence>
<reference evidence="10" key="1">
    <citation type="submission" date="2017-04" db="EMBL/GenBank/DDBJ databases">
        <title>Genome evolution of the luminous symbionts of deep sea anglerfish.</title>
        <authorList>
            <person name="Hendry T.A."/>
        </authorList>
    </citation>
    <scope>NUCLEOTIDE SEQUENCE [LARGE SCALE GENOMIC DNA]</scope>
</reference>
<dbReference type="SUPFAM" id="SSF56281">
    <property type="entry name" value="Metallo-hydrolase/oxidoreductase"/>
    <property type="match status" value="1"/>
</dbReference>
<dbReference type="PANTHER" id="PTHR43705">
    <property type="entry name" value="HYDROXYACYLGLUTATHIONE HYDROLASE"/>
    <property type="match status" value="1"/>
</dbReference>
<sequence>MLSILNIPAFNDNYIWLLEANDNHCAIIDPGNAVPVLEVLEERGLHLDAILITHHHHDHVGGVPKLKACFHDLTVYGPTTTRFPYVTHPLSNNGKFVLFNSIFTVFQVPGHTRDHIAYYADGMLFCGDTLFSGGCGRLFEGTPAQMLASLTILTLLSDNTKVYCAHEYTQANLKFALAVEPNNFLLNQYASDVNVLRTSGMSTIPSSIGKEKSINPFLRTHYASVKAGVKHRVECTSDLDTFTTLRRWKDEF</sequence>
<comment type="catalytic activity">
    <reaction evidence="1 7">
        <text>an S-(2-hydroxyacyl)glutathione + H2O = a 2-hydroxy carboxylate + glutathione + H(+)</text>
        <dbReference type="Rhea" id="RHEA:21864"/>
        <dbReference type="ChEBI" id="CHEBI:15377"/>
        <dbReference type="ChEBI" id="CHEBI:15378"/>
        <dbReference type="ChEBI" id="CHEBI:57925"/>
        <dbReference type="ChEBI" id="CHEBI:58896"/>
        <dbReference type="ChEBI" id="CHEBI:71261"/>
        <dbReference type="EC" id="3.1.2.6"/>
    </reaction>
</comment>
<evidence type="ECO:0000256" key="4">
    <source>
        <dbReference type="ARBA" id="ARBA00022723"/>
    </source>
</evidence>
<feature type="binding site" evidence="7">
    <location>
        <position position="58"/>
    </location>
    <ligand>
        <name>Zn(2+)</name>
        <dbReference type="ChEBI" id="CHEBI:29105"/>
        <label>2</label>
    </ligand>
</feature>
<dbReference type="CDD" id="cd07723">
    <property type="entry name" value="hydroxyacylglutathione_hydrolase_MBL-fold"/>
    <property type="match status" value="1"/>
</dbReference>
<evidence type="ECO:0000313" key="9">
    <source>
        <dbReference type="EMBL" id="PCS21719.1"/>
    </source>
</evidence>
<evidence type="ECO:0000256" key="5">
    <source>
        <dbReference type="ARBA" id="ARBA00022801"/>
    </source>
</evidence>
<dbReference type="InterPro" id="IPR050110">
    <property type="entry name" value="Glyoxalase_II_hydrolase"/>
</dbReference>
<organism evidence="9 10">
    <name type="scientific">Candidatus Enterovibrio escicola</name>
    <dbReference type="NCBI Taxonomy" id="1927127"/>
    <lineage>
        <taxon>Bacteria</taxon>
        <taxon>Pseudomonadati</taxon>
        <taxon>Pseudomonadota</taxon>
        <taxon>Gammaproteobacteria</taxon>
        <taxon>Vibrionales</taxon>
        <taxon>Vibrionaceae</taxon>
        <taxon>Enterovibrio</taxon>
    </lineage>
</organism>
<gene>
    <name evidence="7" type="primary">gloB</name>
    <name evidence="9" type="ORF">BTN49_2731</name>
</gene>
<keyword evidence="4 7" id="KW-0479">Metal-binding</keyword>
<keyword evidence="10" id="KW-1185">Reference proteome</keyword>
<proteinExistence type="inferred from homology"/>
<dbReference type="GeneID" id="66952385"/>
<name>A0A2A5T0L9_9GAMM</name>
<comment type="cofactor">
    <cofactor evidence="7">
        <name>Zn(2+)</name>
        <dbReference type="ChEBI" id="CHEBI:29105"/>
    </cofactor>
    <text evidence="7">Binds 2 Zn(2+) ions per subunit.</text>
</comment>
<dbReference type="NCBIfam" id="TIGR03413">
    <property type="entry name" value="GSH_gloB"/>
    <property type="match status" value="1"/>
</dbReference>
<dbReference type="PANTHER" id="PTHR43705:SF1">
    <property type="entry name" value="HYDROXYACYLGLUTATHIONE HYDROLASE GLOB"/>
    <property type="match status" value="1"/>
</dbReference>
<evidence type="ECO:0000256" key="1">
    <source>
        <dbReference type="ARBA" id="ARBA00001623"/>
    </source>
</evidence>
<feature type="binding site" evidence="7">
    <location>
        <position position="59"/>
    </location>
    <ligand>
        <name>Zn(2+)</name>
        <dbReference type="ChEBI" id="CHEBI:29105"/>
        <label>2</label>
    </ligand>
</feature>
<dbReference type="GO" id="GO:0046872">
    <property type="term" value="F:metal ion binding"/>
    <property type="evidence" value="ECO:0007669"/>
    <property type="project" value="UniProtKB-KW"/>
</dbReference>
<keyword evidence="6 7" id="KW-0862">Zinc</keyword>
<evidence type="ECO:0000256" key="7">
    <source>
        <dbReference type="HAMAP-Rule" id="MF_01374"/>
    </source>
</evidence>
<feature type="binding site" evidence="7">
    <location>
        <position position="166"/>
    </location>
    <ligand>
        <name>Zn(2+)</name>
        <dbReference type="ChEBI" id="CHEBI:29105"/>
        <label>2</label>
    </ligand>
</feature>
<protein>
    <recommendedName>
        <fullName evidence="7">Hydroxyacylglutathione hydrolase</fullName>
        <ecNumber evidence="7">3.1.2.6</ecNumber>
    </recommendedName>
    <alternativeName>
        <fullName evidence="7">Glyoxalase II</fullName>
        <shortName evidence="7">Glx II</shortName>
    </alternativeName>
</protein>
<dbReference type="AlphaFoldDB" id="A0A2A5T0L9"/>
<evidence type="ECO:0000313" key="10">
    <source>
        <dbReference type="Proteomes" id="UP000219020"/>
    </source>
</evidence>
<comment type="subunit">
    <text evidence="7">Monomer.</text>
</comment>
<evidence type="ECO:0000256" key="6">
    <source>
        <dbReference type="ARBA" id="ARBA00022833"/>
    </source>
</evidence>
<feature type="binding site" evidence="7">
    <location>
        <position position="54"/>
    </location>
    <ligand>
        <name>Zn(2+)</name>
        <dbReference type="ChEBI" id="CHEBI:29105"/>
        <label>1</label>
    </ligand>
</feature>
<dbReference type="EC" id="3.1.2.6" evidence="7"/>
<feature type="binding site" evidence="7">
    <location>
        <position position="128"/>
    </location>
    <ligand>
        <name>Zn(2+)</name>
        <dbReference type="ChEBI" id="CHEBI:29105"/>
        <label>2</label>
    </ligand>
</feature>
<comment type="function">
    <text evidence="7">Thiolesterase that catalyzes the hydrolysis of S-D-lactoyl-glutathione to form glutathione and D-lactic acid.</text>
</comment>
<dbReference type="Proteomes" id="UP000219020">
    <property type="component" value="Unassembled WGS sequence"/>
</dbReference>
<dbReference type="EMBL" id="NBYY01000031">
    <property type="protein sequence ID" value="PCS21719.1"/>
    <property type="molecule type" value="Genomic_DNA"/>
</dbReference>
<dbReference type="Gene3D" id="3.60.15.10">
    <property type="entry name" value="Ribonuclease Z/Hydroxyacylglutathione hydrolase-like"/>
    <property type="match status" value="1"/>
</dbReference>